<comment type="caution">
    <text evidence="2">The sequence shown here is derived from an EMBL/GenBank/DDBJ whole genome shotgun (WGS) entry which is preliminary data.</text>
</comment>
<organism evidence="2 3">
    <name type="scientific">Brucella haematophila</name>
    <dbReference type="NCBI Taxonomy" id="419474"/>
    <lineage>
        <taxon>Bacteria</taxon>
        <taxon>Pseudomonadati</taxon>
        <taxon>Pseudomonadota</taxon>
        <taxon>Alphaproteobacteria</taxon>
        <taxon>Hyphomicrobiales</taxon>
        <taxon>Brucellaceae</taxon>
        <taxon>Brucella/Ochrobactrum group</taxon>
        <taxon>Brucella</taxon>
    </lineage>
</organism>
<evidence type="ECO:0000256" key="1">
    <source>
        <dbReference type="ARBA" id="ARBA00023002"/>
    </source>
</evidence>
<protein>
    <recommendedName>
        <fullName evidence="4">TauD/TfdA-like domain-containing protein</fullName>
    </recommendedName>
</protein>
<keyword evidence="3" id="KW-1185">Reference proteome</keyword>
<dbReference type="Gene3D" id="3.60.130.10">
    <property type="entry name" value="Clavaminate synthase-like"/>
    <property type="match status" value="1"/>
</dbReference>
<dbReference type="EMBL" id="JAAVLN010000002">
    <property type="protein sequence ID" value="NKC04677.1"/>
    <property type="molecule type" value="Genomic_DNA"/>
</dbReference>
<keyword evidence="1" id="KW-0560">Oxidoreductase</keyword>
<dbReference type="SUPFAM" id="SSF51197">
    <property type="entry name" value="Clavaminate synthase-like"/>
    <property type="match status" value="1"/>
</dbReference>
<dbReference type="RefSeq" id="WP_138784949.1">
    <property type="nucleotide sequence ID" value="NZ_JBHEEQ010000002.1"/>
</dbReference>
<evidence type="ECO:0000313" key="3">
    <source>
        <dbReference type="Proteomes" id="UP000704467"/>
    </source>
</evidence>
<evidence type="ECO:0000313" key="2">
    <source>
        <dbReference type="EMBL" id="NKC04677.1"/>
    </source>
</evidence>
<accession>A0ABX1DNZ5</accession>
<sequence length="328" mass="36235">MTKHFETPVIFSLDPEAAIDFCDQYLTKNGIMLSLADLRDKELTADLASQAAYVFADLLTDLQFQLDSLEIGIVAVDIPSIFEDATLDATAGALLGIALIQALMPTLYDGKNQTPFSVFTTSTDSRQRLERVGLQDLVPLGRLEFHSDSSITGKTVSVPDYIALYNIAINFEERGCFHWVPTCKIDGIAELVNKVGLSKEYYFKLNPAVYEDGQNDVMVIEHRVKAAIFSSAQNGSTTTYMSGSFDGTVGEEHTESRDLFTDIVDAISANKFRYSIPQESRRLLIMNNANGFHARDGFEKPLPDVSVNRVYLRCTSVAGKVVGEVLDE</sequence>
<dbReference type="InterPro" id="IPR042098">
    <property type="entry name" value="TauD-like_sf"/>
</dbReference>
<dbReference type="Proteomes" id="UP000704467">
    <property type="component" value="Unassembled WGS sequence"/>
</dbReference>
<proteinExistence type="predicted"/>
<gene>
    <name evidence="2" type="ORF">HED55_20055</name>
</gene>
<evidence type="ECO:0008006" key="4">
    <source>
        <dbReference type="Google" id="ProtNLM"/>
    </source>
</evidence>
<reference evidence="2 3" key="1">
    <citation type="submission" date="2020-03" db="EMBL/GenBank/DDBJ databases">
        <title>Whole genome sequencing of clinical and environmental type strains of Ochrobactrum.</title>
        <authorList>
            <person name="Dharne M."/>
        </authorList>
    </citation>
    <scope>NUCLEOTIDE SEQUENCE [LARGE SCALE GENOMIC DNA]</scope>
    <source>
        <strain evidence="2 3">CIP 109452</strain>
    </source>
</reference>
<name>A0ABX1DNZ5_9HYPH</name>